<keyword evidence="1" id="KW-0378">Hydrolase</keyword>
<evidence type="ECO:0000313" key="4">
    <source>
        <dbReference type="EMBL" id="MCO5725640.1"/>
    </source>
</evidence>
<gene>
    <name evidence="4" type="ORF">NG653_12300</name>
</gene>
<dbReference type="RefSeq" id="WP_252742012.1">
    <property type="nucleotide sequence ID" value="NZ_JAMXIB010000011.1"/>
</dbReference>
<dbReference type="Proteomes" id="UP001206312">
    <property type="component" value="Unassembled WGS sequence"/>
</dbReference>
<proteinExistence type="predicted"/>
<feature type="domain" description="Peptidase S9 prolyl oligopeptidase catalytic" evidence="3">
    <location>
        <begin position="456"/>
        <end position="661"/>
    </location>
</feature>
<organism evidence="4 5">
    <name type="scientific">Robiginitalea marina</name>
    <dbReference type="NCBI Taxonomy" id="2954105"/>
    <lineage>
        <taxon>Bacteria</taxon>
        <taxon>Pseudomonadati</taxon>
        <taxon>Bacteroidota</taxon>
        <taxon>Flavobacteriia</taxon>
        <taxon>Flavobacteriales</taxon>
        <taxon>Flavobacteriaceae</taxon>
        <taxon>Robiginitalea</taxon>
    </lineage>
</organism>
<sequence>MRIFCLFSLLLTCFLLQGQEPKTRMTPNDLLSLREVKEVEVSPDLKWIAYTVTSQDTVKDKPATQLWMVPAGGGEALPMTSEEYSAGNPRWSPDGKYLSFTAARGEKAKTQVWALNRLGGEARQLTRVKQGVSGYEWSPDGKRLVLLIRDPKPEELTEDEKDDKKPKPHVIDRLQFKRDYQGYLDRYRTHLYTFTPGDSTAVQLTFGDFDDSDPAWSPDGRTIAFVSNRSENPDGNDNSDIWTVSTDTPGPENLPKQVTFNAHADDSPRWSPDGKSLAYVTVTDGPAIWYATNKLAVIPAAGGTPRLLTEALDRNVSDPKFAPDGKAIYFLLEESGTQVLASVSPTGNGLKRVVTGEISIADYALAGEEIALLLGKSLQPNEIFGYRNGQLRKLTETNDALLSKFPKPLVERIRFSSADGTPVEGFVVKPSGFTPGVKYPTLLWIHGGPVSQYDHSFHAHSQLFAANGYVTLLLNPRGSSGYGQAFSQAIFADWGTKDYQDVMAGVDYAIQAGYADPDRLGVGGWSYGGILTNYVITKTDRFKAALSGASEALYRANYGHDHYQYYWEKELGLPWENPEAWERISPFNDVEKITTPTLWMGGAEDWNVPILNSEQMYQAMKRLGRETQLVVYPGEHHGIQRPSFQKDRWQRWLDWFGNYLKPSQP</sequence>
<reference evidence="4 5" key="1">
    <citation type="submission" date="2022-06" db="EMBL/GenBank/DDBJ databases">
        <authorList>
            <person name="Xuan X."/>
        </authorList>
    </citation>
    <scope>NUCLEOTIDE SEQUENCE [LARGE SCALE GENOMIC DNA]</scope>
    <source>
        <strain evidence="4 5">2V75</strain>
    </source>
</reference>
<dbReference type="Pfam" id="PF00326">
    <property type="entry name" value="Peptidase_S9"/>
    <property type="match status" value="1"/>
</dbReference>
<dbReference type="Pfam" id="PF07676">
    <property type="entry name" value="PD40"/>
    <property type="match status" value="3"/>
</dbReference>
<dbReference type="Gene3D" id="2.120.10.30">
    <property type="entry name" value="TolB, C-terminal domain"/>
    <property type="match status" value="2"/>
</dbReference>
<dbReference type="InterPro" id="IPR011042">
    <property type="entry name" value="6-blade_b-propeller_TolB-like"/>
</dbReference>
<accession>A0ABT1B1D8</accession>
<dbReference type="InterPro" id="IPR001375">
    <property type="entry name" value="Peptidase_S9_cat"/>
</dbReference>
<protein>
    <submittedName>
        <fullName evidence="4">S9 family peptidase</fullName>
    </submittedName>
</protein>
<evidence type="ECO:0000256" key="2">
    <source>
        <dbReference type="ARBA" id="ARBA00022825"/>
    </source>
</evidence>
<keyword evidence="2" id="KW-0645">Protease</keyword>
<dbReference type="Gene3D" id="3.40.50.1820">
    <property type="entry name" value="alpha/beta hydrolase"/>
    <property type="match status" value="1"/>
</dbReference>
<comment type="caution">
    <text evidence="4">The sequence shown here is derived from an EMBL/GenBank/DDBJ whole genome shotgun (WGS) entry which is preliminary data.</text>
</comment>
<keyword evidence="2" id="KW-0720">Serine protease</keyword>
<dbReference type="SUPFAM" id="SSF82171">
    <property type="entry name" value="DPP6 N-terminal domain-like"/>
    <property type="match status" value="1"/>
</dbReference>
<name>A0ABT1B1D8_9FLAO</name>
<dbReference type="EMBL" id="JAMXIB010000011">
    <property type="protein sequence ID" value="MCO5725640.1"/>
    <property type="molecule type" value="Genomic_DNA"/>
</dbReference>
<evidence type="ECO:0000256" key="1">
    <source>
        <dbReference type="ARBA" id="ARBA00022801"/>
    </source>
</evidence>
<keyword evidence="5" id="KW-1185">Reference proteome</keyword>
<dbReference type="InterPro" id="IPR011659">
    <property type="entry name" value="WD40"/>
</dbReference>
<dbReference type="PANTHER" id="PTHR42776:SF27">
    <property type="entry name" value="DIPEPTIDYL PEPTIDASE FAMILY MEMBER 6"/>
    <property type="match status" value="1"/>
</dbReference>
<dbReference type="InterPro" id="IPR029058">
    <property type="entry name" value="AB_hydrolase_fold"/>
</dbReference>
<evidence type="ECO:0000313" key="5">
    <source>
        <dbReference type="Proteomes" id="UP001206312"/>
    </source>
</evidence>
<dbReference type="SUPFAM" id="SSF53474">
    <property type="entry name" value="alpha/beta-Hydrolases"/>
    <property type="match status" value="1"/>
</dbReference>
<evidence type="ECO:0000259" key="3">
    <source>
        <dbReference type="Pfam" id="PF00326"/>
    </source>
</evidence>
<dbReference type="PANTHER" id="PTHR42776">
    <property type="entry name" value="SERINE PEPTIDASE S9 FAMILY MEMBER"/>
    <property type="match status" value="1"/>
</dbReference>